<dbReference type="Proteomes" id="UP000230002">
    <property type="component" value="Unassembled WGS sequence"/>
</dbReference>
<keyword evidence="2" id="KW-1185">Reference proteome</keyword>
<name>A0A2G8S6B5_9APHY</name>
<dbReference type="STRING" id="1077348.A0A2G8S6B5"/>
<sequence length="388" mass="44155">MNSSNFATLDEDREPPFAWSAHLLDVINEIVNGEVAWQQQVQEYPIIFRDPRLVLRNQLGNPDFAQDIDFVPKRVCGPNGKRTYKDFMSGDWVWAQADKLAANPRNRGTAFFATAIGSGKTTVSVATGQNEYYPLLSRHPEKQYSDDPKFRKFRRELFHTFLRYIFDSLRVYMTTYDIVLCSDGYYRRVIYDLGPYIADYPEQVLLACTVQGSTAEPEDLDTGQAPRRPHEHTAALLDALGPRRLWESYGIVGDLTPFTAYFPRADIHELLSPDLLHQVIKGTFKDHLVTWVEKYLVLVQGKAGAAAILADIDRRIAAAPPFPGLRRLPEGRRFKQWTGDDSKALMKIYLLAISGHVPPQTVRALSAFSDFSYYVRQDAIDEDTLVKI</sequence>
<gene>
    <name evidence="1" type="ORF">GSI_09324</name>
</gene>
<proteinExistence type="predicted"/>
<reference evidence="1 2" key="1">
    <citation type="journal article" date="2015" name="Sci. Rep.">
        <title>Chromosome-level genome map provides insights into diverse defense mechanisms in the medicinal fungus Ganoderma sinense.</title>
        <authorList>
            <person name="Zhu Y."/>
            <person name="Xu J."/>
            <person name="Sun C."/>
            <person name="Zhou S."/>
            <person name="Xu H."/>
            <person name="Nelson D.R."/>
            <person name="Qian J."/>
            <person name="Song J."/>
            <person name="Luo H."/>
            <person name="Xiang L."/>
            <person name="Li Y."/>
            <person name="Xu Z."/>
            <person name="Ji A."/>
            <person name="Wang L."/>
            <person name="Lu S."/>
            <person name="Hayward A."/>
            <person name="Sun W."/>
            <person name="Li X."/>
            <person name="Schwartz D.C."/>
            <person name="Wang Y."/>
            <person name="Chen S."/>
        </authorList>
    </citation>
    <scope>NUCLEOTIDE SEQUENCE [LARGE SCALE GENOMIC DNA]</scope>
    <source>
        <strain evidence="1 2">ZZ0214-1</strain>
    </source>
</reference>
<dbReference type="AlphaFoldDB" id="A0A2G8S6B5"/>
<evidence type="ECO:0000313" key="1">
    <source>
        <dbReference type="EMBL" id="PIL29274.1"/>
    </source>
</evidence>
<dbReference type="EMBL" id="AYKW01000023">
    <property type="protein sequence ID" value="PIL29274.1"/>
    <property type="molecule type" value="Genomic_DNA"/>
</dbReference>
<evidence type="ECO:0000313" key="2">
    <source>
        <dbReference type="Proteomes" id="UP000230002"/>
    </source>
</evidence>
<dbReference type="InterPro" id="IPR041078">
    <property type="entry name" value="Plavaka"/>
</dbReference>
<protein>
    <submittedName>
        <fullName evidence="1">Uncharacterized protein</fullName>
    </submittedName>
</protein>
<organism evidence="1 2">
    <name type="scientific">Ganoderma sinense ZZ0214-1</name>
    <dbReference type="NCBI Taxonomy" id="1077348"/>
    <lineage>
        <taxon>Eukaryota</taxon>
        <taxon>Fungi</taxon>
        <taxon>Dikarya</taxon>
        <taxon>Basidiomycota</taxon>
        <taxon>Agaricomycotina</taxon>
        <taxon>Agaricomycetes</taxon>
        <taxon>Polyporales</taxon>
        <taxon>Polyporaceae</taxon>
        <taxon>Ganoderma</taxon>
    </lineage>
</organism>
<dbReference type="OrthoDB" id="3199698at2759"/>
<accession>A0A2G8S6B5</accession>
<comment type="caution">
    <text evidence="1">The sequence shown here is derived from an EMBL/GenBank/DDBJ whole genome shotgun (WGS) entry which is preliminary data.</text>
</comment>
<dbReference type="Pfam" id="PF18759">
    <property type="entry name" value="Plavaka"/>
    <property type="match status" value="2"/>
</dbReference>